<name>A0ABT0V028_9ACTN</name>
<protein>
    <submittedName>
        <fullName evidence="1">DNA-binding protein</fullName>
    </submittedName>
</protein>
<dbReference type="Proteomes" id="UP001431429">
    <property type="component" value="Unassembled WGS sequence"/>
</dbReference>
<gene>
    <name evidence="1" type="ORF">NBG84_38995</name>
</gene>
<dbReference type="RefSeq" id="WP_250924472.1">
    <property type="nucleotide sequence ID" value="NZ_JAMQAW010000102.1"/>
</dbReference>
<evidence type="ECO:0000313" key="1">
    <source>
        <dbReference type="EMBL" id="MCM2394192.1"/>
    </source>
</evidence>
<accession>A0ABT0V028</accession>
<comment type="caution">
    <text evidence="1">The sequence shown here is derived from an EMBL/GenBank/DDBJ whole genome shotgun (WGS) entry which is preliminary data.</text>
</comment>
<organism evidence="1 2">
    <name type="scientific">Streptomyces albipurpureus</name>
    <dbReference type="NCBI Taxonomy" id="2897419"/>
    <lineage>
        <taxon>Bacteria</taxon>
        <taxon>Bacillati</taxon>
        <taxon>Actinomycetota</taxon>
        <taxon>Actinomycetes</taxon>
        <taxon>Kitasatosporales</taxon>
        <taxon>Streptomycetaceae</taxon>
        <taxon>Streptomyces</taxon>
    </lineage>
</organism>
<keyword evidence="1" id="KW-0238">DNA-binding</keyword>
<sequence length="187" mass="21023">MSDAITHYRQLRELTIDELAYVLLMLDHPISADALAEMERCARPVTVDDLVSIAYALDTTPAVLLSHIPIDMPDPEGPLATGLPSDIDQTELRAWLEGKTALDRQSRVSWWKERAGRLRVRSAHHEEQLQGAYAELRELGDLAVEEADAPPVQRLQWRIQDGEHALNQSEVALALTEHRLHSLRGDV</sequence>
<dbReference type="InterPro" id="IPR010982">
    <property type="entry name" value="Lambda_DNA-bd_dom_sf"/>
</dbReference>
<dbReference type="Gene3D" id="1.10.260.40">
    <property type="entry name" value="lambda repressor-like DNA-binding domains"/>
    <property type="match status" value="1"/>
</dbReference>
<evidence type="ECO:0000313" key="2">
    <source>
        <dbReference type="Proteomes" id="UP001431429"/>
    </source>
</evidence>
<dbReference type="SUPFAM" id="SSF47413">
    <property type="entry name" value="lambda repressor-like DNA-binding domains"/>
    <property type="match status" value="1"/>
</dbReference>
<proteinExistence type="predicted"/>
<reference evidence="1" key="1">
    <citation type="submission" date="2022-06" db="EMBL/GenBank/DDBJ databases">
        <title>Genome public.</title>
        <authorList>
            <person name="Sun Q."/>
        </authorList>
    </citation>
    <scope>NUCLEOTIDE SEQUENCE</scope>
    <source>
        <strain evidence="1">CWNU-1</strain>
    </source>
</reference>
<keyword evidence="2" id="KW-1185">Reference proteome</keyword>
<dbReference type="GO" id="GO:0003677">
    <property type="term" value="F:DNA binding"/>
    <property type="evidence" value="ECO:0007669"/>
    <property type="project" value="UniProtKB-KW"/>
</dbReference>
<dbReference type="EMBL" id="JAMQAW010000102">
    <property type="protein sequence ID" value="MCM2394192.1"/>
    <property type="molecule type" value="Genomic_DNA"/>
</dbReference>